<comment type="similarity">
    <text evidence="2">Belongs to the bacterial solute-binding protein 5 family.</text>
</comment>
<feature type="domain" description="Solute-binding protein family 5" evidence="5">
    <location>
        <begin position="73"/>
        <end position="428"/>
    </location>
</feature>
<dbReference type="PANTHER" id="PTHR30290">
    <property type="entry name" value="PERIPLASMIC BINDING COMPONENT OF ABC TRANSPORTER"/>
    <property type="match status" value="1"/>
</dbReference>
<evidence type="ECO:0000256" key="3">
    <source>
        <dbReference type="ARBA" id="ARBA00022729"/>
    </source>
</evidence>
<gene>
    <name evidence="6" type="ORF">HEQ75_16500</name>
</gene>
<dbReference type="Gene3D" id="3.90.76.10">
    <property type="entry name" value="Dipeptide-binding Protein, Domain 1"/>
    <property type="match status" value="1"/>
</dbReference>
<comment type="subcellular location">
    <subcellularLocation>
        <location evidence="1">Periplasm</location>
    </subcellularLocation>
</comment>
<evidence type="ECO:0000313" key="6">
    <source>
        <dbReference type="EMBL" id="NKC32467.1"/>
    </source>
</evidence>
<organism evidence="6 7">
    <name type="scientific">Falsiroseomonas selenitidurans</name>
    <dbReference type="NCBI Taxonomy" id="2716335"/>
    <lineage>
        <taxon>Bacteria</taxon>
        <taxon>Pseudomonadati</taxon>
        <taxon>Pseudomonadota</taxon>
        <taxon>Alphaproteobacteria</taxon>
        <taxon>Acetobacterales</taxon>
        <taxon>Roseomonadaceae</taxon>
        <taxon>Falsiroseomonas</taxon>
    </lineage>
</organism>
<evidence type="ECO:0000259" key="5">
    <source>
        <dbReference type="Pfam" id="PF00496"/>
    </source>
</evidence>
<protein>
    <recommendedName>
        <fullName evidence="5">Solute-binding protein family 5 domain-containing protein</fullName>
    </recommendedName>
</protein>
<feature type="chain" id="PRO_5046875838" description="Solute-binding protein family 5 domain-containing protein" evidence="4">
    <location>
        <begin position="24"/>
        <end position="515"/>
    </location>
</feature>
<evidence type="ECO:0000313" key="7">
    <source>
        <dbReference type="Proteomes" id="UP000787635"/>
    </source>
</evidence>
<evidence type="ECO:0000256" key="2">
    <source>
        <dbReference type="ARBA" id="ARBA00005695"/>
    </source>
</evidence>
<dbReference type="InterPro" id="IPR000914">
    <property type="entry name" value="SBP_5_dom"/>
</dbReference>
<dbReference type="Pfam" id="PF00496">
    <property type="entry name" value="SBP_bac_5"/>
    <property type="match status" value="1"/>
</dbReference>
<dbReference type="Gene3D" id="3.10.105.10">
    <property type="entry name" value="Dipeptide-binding Protein, Domain 3"/>
    <property type="match status" value="1"/>
</dbReference>
<dbReference type="EMBL" id="JAAVNE010000027">
    <property type="protein sequence ID" value="NKC32467.1"/>
    <property type="molecule type" value="Genomic_DNA"/>
</dbReference>
<dbReference type="PANTHER" id="PTHR30290:SF38">
    <property type="entry name" value="D,D-DIPEPTIDE-BINDING PERIPLASMIC PROTEIN DDPA-RELATED"/>
    <property type="match status" value="1"/>
</dbReference>
<accession>A0ABX1EAD5</accession>
<evidence type="ECO:0000256" key="1">
    <source>
        <dbReference type="ARBA" id="ARBA00004418"/>
    </source>
</evidence>
<evidence type="ECO:0000256" key="4">
    <source>
        <dbReference type="SAM" id="SignalP"/>
    </source>
</evidence>
<reference evidence="6 7" key="1">
    <citation type="submission" date="2020-03" db="EMBL/GenBank/DDBJ databases">
        <title>Roseomonas selenitidurans sp. nov. isolated from urban soil.</title>
        <authorList>
            <person name="Liu H."/>
        </authorList>
    </citation>
    <scope>NUCLEOTIDE SEQUENCE [LARGE SCALE GENOMIC DNA]</scope>
    <source>
        <strain evidence="6 7">BU-1</strain>
    </source>
</reference>
<dbReference type="Gene3D" id="3.40.190.10">
    <property type="entry name" value="Periplasmic binding protein-like II"/>
    <property type="match status" value="1"/>
</dbReference>
<dbReference type="Proteomes" id="UP000787635">
    <property type="component" value="Unassembled WGS sequence"/>
</dbReference>
<sequence length="515" mass="57674">MRTLRQRLIAALAACALAAPALAQEARPALTIAVQDVPRSLDPLTQFGNVDWRGYANIFDGLLTMDFAGDFRPLPALAESWRRIDGRTLELTLRRDVTFHDGSRLTAEDIAFTFGPERMRNQGAPGYAVGRIFFGTFADIEVVDAQTVRIVTSQDDPLIEQRLGTIPGGVVGLQAFRAAPNFAAWNQRAIGTGPYRVQSYRAGNDLVLVAHDSWWGGRPPAQRLRFWAVPEVGSRVAALRSGEVQIATDIPPDQFPVVAADPRLEIVGGGVANHRVLSYNTRNPALRDPRVREALNLAIDRGAITRALWDDRLPVTRSHQFPAYRDLFLADWPMPRFDPAAARRLLAEAGYRGERITYNVLSNYYTNELATAQVLVEMWRAVGLNVVLEVRENYSQIVNDPAHGIRNWSNTMTLPDPVGSLWRLYGPRGPVQGSYREWVNDAFNRDGAILESSTDTAARQAAWRRMLTVYDRTDSPGTVLHQFGLFYGKRRDVAWQPLPVEWMDFRPAFLRTAAR</sequence>
<feature type="signal peptide" evidence="4">
    <location>
        <begin position="1"/>
        <end position="23"/>
    </location>
</feature>
<dbReference type="InterPro" id="IPR039424">
    <property type="entry name" value="SBP_5"/>
</dbReference>
<name>A0ABX1EAD5_9PROT</name>
<comment type="caution">
    <text evidence="6">The sequence shown here is derived from an EMBL/GenBank/DDBJ whole genome shotgun (WGS) entry which is preliminary data.</text>
</comment>
<keyword evidence="7" id="KW-1185">Reference proteome</keyword>
<keyword evidence="3 4" id="KW-0732">Signal</keyword>
<proteinExistence type="inferred from homology"/>
<dbReference type="RefSeq" id="WP_168032595.1">
    <property type="nucleotide sequence ID" value="NZ_JAAVNE010000027.1"/>
</dbReference>
<dbReference type="SUPFAM" id="SSF53850">
    <property type="entry name" value="Periplasmic binding protein-like II"/>
    <property type="match status" value="1"/>
</dbReference>